<evidence type="ECO:0000259" key="4">
    <source>
        <dbReference type="Pfam" id="PF17147"/>
    </source>
</evidence>
<dbReference type="Gene3D" id="3.40.50.970">
    <property type="match status" value="1"/>
</dbReference>
<dbReference type="InterPro" id="IPR029061">
    <property type="entry name" value="THDP-binding"/>
</dbReference>
<dbReference type="CDD" id="cd07034">
    <property type="entry name" value="TPP_PYR_PFOR_IOR-alpha_like"/>
    <property type="match status" value="1"/>
</dbReference>
<dbReference type="FunFam" id="3.40.50.970:FF:000022">
    <property type="entry name" value="2-oxoglutarate ferredoxin oxidoreductase alpha subunit"/>
    <property type="match status" value="1"/>
</dbReference>
<sequence>MSTTDAIVIRFTGDSGDGVQLLGEQLTITAALTGREVRTLPDFPAEIRAPAGTVAGVSGFQLAMAEEAIFTAGETLNVLVALNPAALKNSLEFLSPGGLLIINEDSFTEKDWQKAGLDSDYLKTVGEHYQILSLPLISLTVKAVETAAISHAQAKKTKNFYVLGLVLWLFDLPTENCQGFIAKKFKNDPEIAKANELTLLAGYNYAMTLELARQHFMLGKVNREQGEYRQITGVEALSLGLATLTVGTQTRMLVSGYPITPASAILHECARLGDYGIQLLQAEDEIAAACACIGAAFGGHLALTCTSGPGLDLKSESLGLAVMTELPLVVVDVQRAGASTGLPTKTGQSDLRQALYGRHGESPMPVIAARSASDCFKTIIEAFDIAISYMTPVIVLLDAYLANAAEPWKIPEFDSIRLPKIEFNHFEKPYQRDDKLSRSWNPPGMPGFIHQLGGLEKQGEEGKVSYDAQNHQKMVNLRAAKIAGIAKIYEPLEVEGHPEASTLIIGWGSTYGSLKSAIQLAAEQGLELALLQLRHLNPLPADLAALLQRYKTVLVAELNSGQLCQLLRAEYLINCRSISQCNGQPFTASFLLQAIKAEVDDEYSIQA</sequence>
<dbReference type="OrthoDB" id="9794954at2"/>
<dbReference type="PANTHER" id="PTHR32154:SF20">
    <property type="entry name" value="2-OXOGLUTARATE OXIDOREDUCTASE SUBUNIT KORA"/>
    <property type="match status" value="1"/>
</dbReference>
<keyword evidence="7" id="KW-1185">Reference proteome</keyword>
<dbReference type="Pfam" id="PF01855">
    <property type="entry name" value="POR_N"/>
    <property type="match status" value="1"/>
</dbReference>
<dbReference type="STRING" id="28083.Lbir_0342"/>
<dbReference type="EMBL" id="UGNW01000001">
    <property type="protein sequence ID" value="STX31945.1"/>
    <property type="molecule type" value="Genomic_DNA"/>
</dbReference>
<dbReference type="NCBIfam" id="TIGR03710">
    <property type="entry name" value="OAFO_sf"/>
    <property type="match status" value="1"/>
</dbReference>
<dbReference type="InterPro" id="IPR050722">
    <property type="entry name" value="Pyruvate:ferred/Flavod_OxRd"/>
</dbReference>
<dbReference type="Pfam" id="PF17147">
    <property type="entry name" value="PFOR_II"/>
    <property type="match status" value="1"/>
</dbReference>
<keyword evidence="1 6" id="KW-0560">Oxidoreductase</keyword>
<dbReference type="EMBL" id="LNXT01000003">
    <property type="protein sequence ID" value="KTC75622.1"/>
    <property type="molecule type" value="Genomic_DNA"/>
</dbReference>
<feature type="domain" description="Pyruvate flavodoxin/ferredoxin oxidoreductase pyrimidine binding" evidence="3">
    <location>
        <begin position="254"/>
        <end position="455"/>
    </location>
</feature>
<dbReference type="AlphaFoldDB" id="A0A378IAZ9"/>
<dbReference type="Proteomes" id="UP000255066">
    <property type="component" value="Unassembled WGS sequence"/>
</dbReference>
<dbReference type="Gene3D" id="3.40.920.10">
    <property type="entry name" value="Pyruvate-ferredoxin oxidoreductase, PFOR, domain III"/>
    <property type="match status" value="1"/>
</dbReference>
<dbReference type="SUPFAM" id="SSF53323">
    <property type="entry name" value="Pyruvate-ferredoxin oxidoreductase, PFOR, domain III"/>
    <property type="match status" value="1"/>
</dbReference>
<organism evidence="6 8">
    <name type="scientific">Legionella birminghamensis</name>
    <dbReference type="NCBI Taxonomy" id="28083"/>
    <lineage>
        <taxon>Bacteria</taxon>
        <taxon>Pseudomonadati</taxon>
        <taxon>Pseudomonadota</taxon>
        <taxon>Gammaproteobacteria</taxon>
        <taxon>Legionellales</taxon>
        <taxon>Legionellaceae</taxon>
        <taxon>Legionella</taxon>
    </lineage>
</organism>
<evidence type="ECO:0000313" key="5">
    <source>
        <dbReference type="EMBL" id="KTC75622.1"/>
    </source>
</evidence>
<feature type="domain" description="Pyruvate:ferredoxin oxidoreductase core" evidence="4">
    <location>
        <begin position="500"/>
        <end position="583"/>
    </location>
</feature>
<accession>A0A378IAZ9</accession>
<dbReference type="Gene3D" id="3.40.50.920">
    <property type="match status" value="1"/>
</dbReference>
<reference evidence="6 8" key="2">
    <citation type="submission" date="2018-06" db="EMBL/GenBank/DDBJ databases">
        <authorList>
            <consortium name="Pathogen Informatics"/>
            <person name="Doyle S."/>
        </authorList>
    </citation>
    <scope>NUCLEOTIDE SEQUENCE [LARGE SCALE GENOMIC DNA]</scope>
    <source>
        <strain evidence="6 8">NCTC12437</strain>
    </source>
</reference>
<dbReference type="InterPro" id="IPR033412">
    <property type="entry name" value="PFOR_II"/>
</dbReference>
<dbReference type="PANTHER" id="PTHR32154">
    <property type="entry name" value="PYRUVATE-FLAVODOXIN OXIDOREDUCTASE-RELATED"/>
    <property type="match status" value="1"/>
</dbReference>
<evidence type="ECO:0000259" key="3">
    <source>
        <dbReference type="Pfam" id="PF01855"/>
    </source>
</evidence>
<evidence type="ECO:0000256" key="1">
    <source>
        <dbReference type="ARBA" id="ARBA00023002"/>
    </source>
</evidence>
<dbReference type="RefSeq" id="WP_058522462.1">
    <property type="nucleotide sequence ID" value="NZ_CAAAHV010000006.1"/>
</dbReference>
<dbReference type="SUPFAM" id="SSF52518">
    <property type="entry name" value="Thiamin diphosphate-binding fold (THDP-binding)"/>
    <property type="match status" value="1"/>
</dbReference>
<reference evidence="5 7" key="1">
    <citation type="submission" date="2015-11" db="EMBL/GenBank/DDBJ databases">
        <title>Genomic analysis of 38 Legionella species identifies large and diverse effector repertoires.</title>
        <authorList>
            <person name="Burstein D."/>
            <person name="Amaro F."/>
            <person name="Zusman T."/>
            <person name="Lifshitz Z."/>
            <person name="Cohen O."/>
            <person name="Gilbert J.A."/>
            <person name="Pupko T."/>
            <person name="Shuman H.A."/>
            <person name="Segal G."/>
        </authorList>
    </citation>
    <scope>NUCLEOTIDE SEQUENCE [LARGE SCALE GENOMIC DNA]</scope>
    <source>
        <strain evidence="5 7">CDC#1407-AL-14</strain>
    </source>
</reference>
<dbReference type="InterPro" id="IPR022367">
    <property type="entry name" value="2-oxoacid/accept_OxRdtase_asu"/>
</dbReference>
<dbReference type="SUPFAM" id="SSF52922">
    <property type="entry name" value="TK C-terminal domain-like"/>
    <property type="match status" value="1"/>
</dbReference>
<feature type="domain" description="Pyruvate/ketoisovalerate oxidoreductase catalytic" evidence="2">
    <location>
        <begin position="16"/>
        <end position="203"/>
    </location>
</feature>
<dbReference type="InterPro" id="IPR002869">
    <property type="entry name" value="Pyrv_flavodox_OxRed_cen"/>
</dbReference>
<evidence type="ECO:0000313" key="8">
    <source>
        <dbReference type="Proteomes" id="UP000255066"/>
    </source>
</evidence>
<protein>
    <submittedName>
        <fullName evidence="6">2-oxoglutarate ferredoxin oxidoreductase subunit alpha</fullName>
        <ecNumber evidence="6">1.2.7.3</ecNumber>
    </submittedName>
</protein>
<evidence type="ECO:0000313" key="7">
    <source>
        <dbReference type="Proteomes" id="UP000054735"/>
    </source>
</evidence>
<dbReference type="Proteomes" id="UP000054735">
    <property type="component" value="Unassembled WGS sequence"/>
</dbReference>
<dbReference type="Pfam" id="PF01558">
    <property type="entry name" value="POR"/>
    <property type="match status" value="1"/>
</dbReference>
<dbReference type="GO" id="GO:0047553">
    <property type="term" value="F:2-oxoglutarate synthase activity"/>
    <property type="evidence" value="ECO:0007669"/>
    <property type="project" value="UniProtKB-EC"/>
</dbReference>
<dbReference type="GO" id="GO:0006979">
    <property type="term" value="P:response to oxidative stress"/>
    <property type="evidence" value="ECO:0007669"/>
    <property type="project" value="TreeGrafter"/>
</dbReference>
<dbReference type="EC" id="1.2.7.3" evidence="6"/>
<proteinExistence type="predicted"/>
<dbReference type="InterPro" id="IPR019752">
    <property type="entry name" value="Pyrv/ketoisovalerate_OxRed_cat"/>
</dbReference>
<evidence type="ECO:0000313" key="6">
    <source>
        <dbReference type="EMBL" id="STX31945.1"/>
    </source>
</evidence>
<name>A0A378IAZ9_9GAMM</name>
<dbReference type="InterPro" id="IPR009014">
    <property type="entry name" value="Transketo_C/PFOR_II"/>
</dbReference>
<gene>
    <name evidence="6" type="primary">porA</name>
    <name evidence="5" type="synonym">korA</name>
    <name evidence="5" type="ORF">Lbir_0342</name>
    <name evidence="6" type="ORF">NCTC12437_01720</name>
</gene>
<dbReference type="InterPro" id="IPR002880">
    <property type="entry name" value="Pyrv_Fd/Flavodoxin_OxRdtase_N"/>
</dbReference>
<evidence type="ECO:0000259" key="2">
    <source>
        <dbReference type="Pfam" id="PF01558"/>
    </source>
</evidence>